<evidence type="ECO:0000313" key="6">
    <source>
        <dbReference type="EMBL" id="EUJ23615.1"/>
    </source>
</evidence>
<dbReference type="Pfam" id="PF13579">
    <property type="entry name" value="Glyco_trans_4_4"/>
    <property type="match status" value="1"/>
</dbReference>
<dbReference type="Pfam" id="PF00534">
    <property type="entry name" value="Glycos_transf_1"/>
    <property type="match status" value="1"/>
</dbReference>
<feature type="domain" description="Glycosyl transferase family 1" evidence="4">
    <location>
        <begin position="230"/>
        <end position="394"/>
    </location>
</feature>
<reference evidence="6 7" key="1">
    <citation type="journal article" date="2014" name="Int. J. Syst. Evol. Microbiol.">
        <title>Listeria floridensis sp. nov., Listeria aquatica sp. nov., Listeria cornellensis sp. nov., Listeria riparia sp. nov. and Listeria grandensis sp. nov., from agricultural and natural environments.</title>
        <authorList>
            <person name="den Bakker H.C."/>
            <person name="Warchocki S."/>
            <person name="Wright E.M."/>
            <person name="Allred A.F."/>
            <person name="Ahlstrom C."/>
            <person name="Manuel C.S."/>
            <person name="Stasiewicz M.J."/>
            <person name="Burrell A."/>
            <person name="Roof S."/>
            <person name="Strawn L."/>
            <person name="Fortes E.D."/>
            <person name="Nightingale K.K."/>
            <person name="Kephart D."/>
            <person name="Wiedmann M."/>
        </authorList>
    </citation>
    <scope>NUCLEOTIDE SEQUENCE [LARGE SCALE GENOMIC DNA]</scope>
    <source>
        <strain evidence="7">FSL F6-971</strain>
    </source>
</reference>
<proteinExistence type="predicted"/>
<evidence type="ECO:0000259" key="4">
    <source>
        <dbReference type="Pfam" id="PF00534"/>
    </source>
</evidence>
<feature type="transmembrane region" description="Helical" evidence="3">
    <location>
        <begin position="76"/>
        <end position="106"/>
    </location>
</feature>
<dbReference type="EMBL" id="AODD01000009">
    <property type="protein sequence ID" value="EUJ23615.1"/>
    <property type="molecule type" value="Genomic_DNA"/>
</dbReference>
<feature type="domain" description="Glycosyltransferase subfamily 4-like N-terminal" evidence="5">
    <location>
        <begin position="18"/>
        <end position="213"/>
    </location>
</feature>
<keyword evidence="3" id="KW-0812">Transmembrane</keyword>
<name>W7BFL0_9LIST</name>
<dbReference type="SUPFAM" id="SSF53756">
    <property type="entry name" value="UDP-Glycosyltransferase/glycogen phosphorylase"/>
    <property type="match status" value="1"/>
</dbReference>
<accession>W7BFL0</accession>
<dbReference type="Proteomes" id="UP000019253">
    <property type="component" value="Unassembled WGS sequence"/>
</dbReference>
<evidence type="ECO:0000256" key="1">
    <source>
        <dbReference type="ARBA" id="ARBA00022676"/>
    </source>
</evidence>
<keyword evidence="1" id="KW-0328">Glycosyltransferase</keyword>
<dbReference type="AlphaFoldDB" id="W7BFL0"/>
<dbReference type="STRING" id="1265819.PGRAN_08153"/>
<dbReference type="PANTHER" id="PTHR12526">
    <property type="entry name" value="GLYCOSYLTRANSFERASE"/>
    <property type="match status" value="1"/>
</dbReference>
<keyword evidence="3" id="KW-1133">Transmembrane helix</keyword>
<gene>
    <name evidence="6" type="ORF">PGRAN_08153</name>
</gene>
<dbReference type="GO" id="GO:0016757">
    <property type="term" value="F:glycosyltransferase activity"/>
    <property type="evidence" value="ECO:0007669"/>
    <property type="project" value="UniProtKB-KW"/>
</dbReference>
<dbReference type="PANTHER" id="PTHR12526:SF629">
    <property type="entry name" value="TEICHURONIC ACID BIOSYNTHESIS GLYCOSYLTRANSFERASE TUAH-RELATED"/>
    <property type="match status" value="1"/>
</dbReference>
<keyword evidence="2 6" id="KW-0808">Transferase</keyword>
<evidence type="ECO:0000256" key="2">
    <source>
        <dbReference type="ARBA" id="ARBA00022679"/>
    </source>
</evidence>
<evidence type="ECO:0000313" key="7">
    <source>
        <dbReference type="Proteomes" id="UP000019253"/>
    </source>
</evidence>
<comment type="caution">
    <text evidence="6">The sequence shown here is derived from an EMBL/GenBank/DDBJ whole genome shotgun (WGS) entry which is preliminary data.</text>
</comment>
<dbReference type="InterPro" id="IPR028098">
    <property type="entry name" value="Glyco_trans_4-like_N"/>
</dbReference>
<organism evidence="6 7">
    <name type="scientific">Listeria grandensis FSL F6-0971</name>
    <dbReference type="NCBI Taxonomy" id="1265819"/>
    <lineage>
        <taxon>Bacteria</taxon>
        <taxon>Bacillati</taxon>
        <taxon>Bacillota</taxon>
        <taxon>Bacilli</taxon>
        <taxon>Bacillales</taxon>
        <taxon>Listeriaceae</taxon>
        <taxon>Listeria</taxon>
    </lineage>
</organism>
<evidence type="ECO:0000259" key="5">
    <source>
        <dbReference type="Pfam" id="PF13579"/>
    </source>
</evidence>
<dbReference type="PATRIC" id="fig|1265819.5.peg.1632"/>
<protein>
    <submittedName>
        <fullName evidence="6">Glycosyl transferase group 1 protein</fullName>
    </submittedName>
</protein>
<dbReference type="Gene3D" id="3.40.50.2000">
    <property type="entry name" value="Glycogen Phosphorylase B"/>
    <property type="match status" value="2"/>
</dbReference>
<keyword evidence="7" id="KW-1185">Reference proteome</keyword>
<evidence type="ECO:0000256" key="3">
    <source>
        <dbReference type="SAM" id="Phobius"/>
    </source>
</evidence>
<keyword evidence="3" id="KW-0472">Membrane</keyword>
<sequence>MANKVGMFVWNYFTNDARVLRECTALSEAGYHVDLIAVHQAGLPETEQRHANFHIHRMSRKFPFSPVIGWLKNRKYLLGLIALTYGIACFYWPPLLILLLISILLLTKPMRTLMFRSVVFLRMIRAGFRKRYDVYHANDLNTLLQAVICAKWLGRSKLIYDSHEVQTSRTGYDSPLYGIMERFLLRFVDVCIHENDTRAAYVKERYGFYPEVVHNYPFKQNYDETVSVDLHQQLGIPPQEPILLYQGGIQSGRGLDRLIEAAPHITTGTIVLIGDGRIKPELEKMVAERNLETRVKFMEKVALEVLPNHTRAAYIGFQLLNNTCFNHYSASSNKLFEYIMSGVPVIACDFPEISRVVKGYEVGLTVDSHDPAAIAKAVNELVNQPEKRQNMHQNCLQAREIFNWEQEKPIFLAIYEKIAMRS</sequence>
<dbReference type="InterPro" id="IPR001296">
    <property type="entry name" value="Glyco_trans_1"/>
</dbReference>